<protein>
    <submittedName>
        <fullName evidence="1">Uncharacterized protein</fullName>
    </submittedName>
</protein>
<sequence length="558" mass="63651">MSVPWPAVTPSSPGHHAPFSFYKFNFIYTVAFWCIPLHSSSRSSRHFQMDILSKAQVHNQCQHHENLASHHATANNLTNHKIDANFSYSDVSVQSLIWNGDSHASFNIHALHNVFESKYHFRTVAWEIPKQHANTELAIHLSSFLKHAKRNQLFIIYYCGHAYHDSTGELILAWSDREKVSKVKWKKFCYLIERAKCDIILFLCTSSTPSRFYSADGVKQIISAHCPDQLQEYLPAIGYTFTRCLVDTLDKMYDSTPFSTQRLFNEFSAALSNSKYCSSTFHPPYPRFCPQITTSGNPGNITIAPQRPRCITSHEDNLLEEVIQRSYSVPAEDQHVAQLLMIMKQDNSSSDNSILCLSPLAANSSACPGLPTEADTVRDDESRPVDGSAEPAHKESDIPSSQSNGSSKDDRFLRRDCLFRSFGCRKKCKSKKEWKQHMDDVHMRPTYYNCNRCEGFETSRQDHLKRHFDKLHNSDSFPEMEKNGPQSREPPQGLKCPKPKCDQLKNATWEEWKDHVGMHIFKGQGNDFNIDDSLRERFPNPGRKRKGVSHGKATATGP</sequence>
<comment type="caution">
    <text evidence="1">The sequence shown here is derived from an EMBL/GenBank/DDBJ whole genome shotgun (WGS) entry which is preliminary data.</text>
</comment>
<evidence type="ECO:0000313" key="1">
    <source>
        <dbReference type="EMBL" id="KAJ2976613.1"/>
    </source>
</evidence>
<dbReference type="EMBL" id="JANJQO010000562">
    <property type="protein sequence ID" value="KAJ2976613.1"/>
    <property type="molecule type" value="Genomic_DNA"/>
</dbReference>
<organism evidence="1 2">
    <name type="scientific">Zarea fungicola</name>
    <dbReference type="NCBI Taxonomy" id="93591"/>
    <lineage>
        <taxon>Eukaryota</taxon>
        <taxon>Fungi</taxon>
        <taxon>Dikarya</taxon>
        <taxon>Ascomycota</taxon>
        <taxon>Pezizomycotina</taxon>
        <taxon>Sordariomycetes</taxon>
        <taxon>Hypocreomycetidae</taxon>
        <taxon>Hypocreales</taxon>
        <taxon>Cordycipitaceae</taxon>
        <taxon>Zarea</taxon>
    </lineage>
</organism>
<accession>A0ACC1NCT9</accession>
<evidence type="ECO:0000313" key="2">
    <source>
        <dbReference type="Proteomes" id="UP001143910"/>
    </source>
</evidence>
<reference evidence="1" key="1">
    <citation type="submission" date="2022-08" db="EMBL/GenBank/DDBJ databases">
        <title>Genome Sequence of Lecanicillium fungicola.</title>
        <authorList>
            <person name="Buettner E."/>
        </authorList>
    </citation>
    <scope>NUCLEOTIDE SEQUENCE</scope>
    <source>
        <strain evidence="1">Babe33</strain>
    </source>
</reference>
<name>A0ACC1NCT9_9HYPO</name>
<gene>
    <name evidence="1" type="ORF">NQ176_g4849</name>
</gene>
<dbReference type="Proteomes" id="UP001143910">
    <property type="component" value="Unassembled WGS sequence"/>
</dbReference>
<proteinExistence type="predicted"/>
<keyword evidence="2" id="KW-1185">Reference proteome</keyword>